<evidence type="ECO:0000256" key="4">
    <source>
        <dbReference type="ARBA" id="ARBA00022692"/>
    </source>
</evidence>
<evidence type="ECO:0000256" key="9">
    <source>
        <dbReference type="RuleBase" id="RU000488"/>
    </source>
</evidence>
<dbReference type="GO" id="GO:0016020">
    <property type="term" value="C:membrane"/>
    <property type="evidence" value="ECO:0007669"/>
    <property type="project" value="UniProtKB-SubCell"/>
</dbReference>
<keyword evidence="3 9" id="KW-0813">Transport</keyword>
<evidence type="ECO:0000256" key="5">
    <source>
        <dbReference type="ARBA" id="ARBA00022737"/>
    </source>
</evidence>
<evidence type="ECO:0008006" key="13">
    <source>
        <dbReference type="Google" id="ProtNLM"/>
    </source>
</evidence>
<dbReference type="PANTHER" id="PTHR45667">
    <property type="entry name" value="S-ADENOSYLMETHIONINE MITOCHONDRIAL CARRIER PROTEIN"/>
    <property type="match status" value="1"/>
</dbReference>
<comment type="caution">
    <text evidence="11">The sequence shown here is derived from an EMBL/GenBank/DDBJ whole genome shotgun (WGS) entry which is preliminary data.</text>
</comment>
<accession>A0A8J8T679</accession>
<keyword evidence="4 8" id="KW-0812">Transmembrane</keyword>
<dbReference type="SUPFAM" id="SSF103506">
    <property type="entry name" value="Mitochondrial carrier"/>
    <property type="match status" value="1"/>
</dbReference>
<comment type="similarity">
    <text evidence="2 9">Belongs to the mitochondrial carrier (TC 2.A.29) family.</text>
</comment>
<evidence type="ECO:0000313" key="12">
    <source>
        <dbReference type="Proteomes" id="UP000785679"/>
    </source>
</evidence>
<feature type="repeat" description="Solcar" evidence="8">
    <location>
        <begin position="72"/>
        <end position="155"/>
    </location>
</feature>
<evidence type="ECO:0000256" key="10">
    <source>
        <dbReference type="SAM" id="Phobius"/>
    </source>
</evidence>
<feature type="repeat" description="Solcar" evidence="8">
    <location>
        <begin position="165"/>
        <end position="251"/>
    </location>
</feature>
<dbReference type="OrthoDB" id="276989at2759"/>
<dbReference type="Gene3D" id="1.50.40.10">
    <property type="entry name" value="Mitochondrial carrier domain"/>
    <property type="match status" value="1"/>
</dbReference>
<gene>
    <name evidence="11" type="ORF">FGO68_gene13934</name>
</gene>
<keyword evidence="5" id="KW-0677">Repeat</keyword>
<sequence>MVGNKYEINIILLQRYSLQLTRPQTSPSMSSWQQYPKKALTFAYFHRRRIMVASGFLATYTYLCKKAVYHPNEILRMGVAGSVAHVTVEAMFHFVDTVNVQSKLGEQNLSAMQMVKKIYKADGIYGFSRGFSAMFYGSVICGFIYFAGYKFLKTYFQDYFGANSNPALVFFVASFIAEFFTLLVYYPYDLIKCRLQSKNYHFKYRNIPHAFRKEISQGSIFSLYRGSLPFLVTHCLFVSFQFTIYEYVIKLYKSMYGDEYATKEIQANMMASFLGGAIGSAVTNGLDVLTINKQANPDIKIMSIAQKEGLGLFTKGLSARVYYNSMQSIVFFNLVMFIGKIYNVELSDE</sequence>
<keyword evidence="12" id="KW-1185">Reference proteome</keyword>
<name>A0A8J8T679_HALGN</name>
<keyword evidence="7 8" id="KW-0472">Membrane</keyword>
<evidence type="ECO:0000256" key="3">
    <source>
        <dbReference type="ARBA" id="ARBA00022448"/>
    </source>
</evidence>
<dbReference type="AlphaFoldDB" id="A0A8J8T679"/>
<reference evidence="11" key="1">
    <citation type="submission" date="2019-06" db="EMBL/GenBank/DDBJ databases">
        <authorList>
            <person name="Zheng W."/>
        </authorList>
    </citation>
    <scope>NUCLEOTIDE SEQUENCE</scope>
    <source>
        <strain evidence="11">QDHG01</strain>
    </source>
</reference>
<dbReference type="Pfam" id="PF00153">
    <property type="entry name" value="Mito_carr"/>
    <property type="match status" value="2"/>
</dbReference>
<evidence type="ECO:0000256" key="1">
    <source>
        <dbReference type="ARBA" id="ARBA00004141"/>
    </source>
</evidence>
<evidence type="ECO:0000256" key="2">
    <source>
        <dbReference type="ARBA" id="ARBA00006375"/>
    </source>
</evidence>
<feature type="transmembrane region" description="Helical" evidence="10">
    <location>
        <begin position="167"/>
        <end position="188"/>
    </location>
</feature>
<protein>
    <recommendedName>
        <fullName evidence="13">Mitochondrial carrier protein</fullName>
    </recommendedName>
</protein>
<evidence type="ECO:0000256" key="7">
    <source>
        <dbReference type="ARBA" id="ARBA00023136"/>
    </source>
</evidence>
<organism evidence="11 12">
    <name type="scientific">Halteria grandinella</name>
    <dbReference type="NCBI Taxonomy" id="5974"/>
    <lineage>
        <taxon>Eukaryota</taxon>
        <taxon>Sar</taxon>
        <taxon>Alveolata</taxon>
        <taxon>Ciliophora</taxon>
        <taxon>Intramacronucleata</taxon>
        <taxon>Spirotrichea</taxon>
        <taxon>Stichotrichia</taxon>
        <taxon>Sporadotrichida</taxon>
        <taxon>Halteriidae</taxon>
        <taxon>Halteria</taxon>
    </lineage>
</organism>
<dbReference type="InterPro" id="IPR018108">
    <property type="entry name" value="MCP_transmembrane"/>
</dbReference>
<dbReference type="EMBL" id="RRYP01003293">
    <property type="protein sequence ID" value="TNV83942.1"/>
    <property type="molecule type" value="Genomic_DNA"/>
</dbReference>
<evidence type="ECO:0000313" key="11">
    <source>
        <dbReference type="EMBL" id="TNV83942.1"/>
    </source>
</evidence>
<keyword evidence="6 10" id="KW-1133">Transmembrane helix</keyword>
<dbReference type="Proteomes" id="UP000785679">
    <property type="component" value="Unassembled WGS sequence"/>
</dbReference>
<proteinExistence type="inferred from homology"/>
<evidence type="ECO:0000256" key="6">
    <source>
        <dbReference type="ARBA" id="ARBA00022989"/>
    </source>
</evidence>
<dbReference type="PROSITE" id="PS50920">
    <property type="entry name" value="SOLCAR"/>
    <property type="match status" value="2"/>
</dbReference>
<dbReference type="InterPro" id="IPR023395">
    <property type="entry name" value="MCP_dom_sf"/>
</dbReference>
<comment type="subcellular location">
    <subcellularLocation>
        <location evidence="1">Membrane</location>
        <topology evidence="1">Multi-pass membrane protein</topology>
    </subcellularLocation>
</comment>
<evidence type="ECO:0000256" key="8">
    <source>
        <dbReference type="PROSITE-ProRule" id="PRU00282"/>
    </source>
</evidence>
<feature type="transmembrane region" description="Helical" evidence="10">
    <location>
        <begin position="124"/>
        <end position="147"/>
    </location>
</feature>